<evidence type="ECO:0000313" key="2">
    <source>
        <dbReference type="Proteomes" id="UP000695000"/>
    </source>
</evidence>
<dbReference type="RefSeq" id="XP_017776700.1">
    <property type="nucleotide sequence ID" value="XM_017921211.1"/>
</dbReference>
<organism evidence="2 3">
    <name type="scientific">Nicrophorus vespilloides</name>
    <name type="common">Boreal carrion beetle</name>
    <dbReference type="NCBI Taxonomy" id="110193"/>
    <lineage>
        <taxon>Eukaryota</taxon>
        <taxon>Metazoa</taxon>
        <taxon>Ecdysozoa</taxon>
        <taxon>Arthropoda</taxon>
        <taxon>Hexapoda</taxon>
        <taxon>Insecta</taxon>
        <taxon>Pterygota</taxon>
        <taxon>Neoptera</taxon>
        <taxon>Endopterygota</taxon>
        <taxon>Coleoptera</taxon>
        <taxon>Polyphaga</taxon>
        <taxon>Staphyliniformia</taxon>
        <taxon>Silphidae</taxon>
        <taxon>Nicrophorinae</taxon>
        <taxon>Nicrophorus</taxon>
    </lineage>
</organism>
<feature type="compositionally biased region" description="Basic and acidic residues" evidence="1">
    <location>
        <begin position="122"/>
        <end position="135"/>
    </location>
</feature>
<evidence type="ECO:0000256" key="1">
    <source>
        <dbReference type="SAM" id="MobiDB-lite"/>
    </source>
</evidence>
<name>A0ABM1MQ50_NICVS</name>
<dbReference type="GeneID" id="108562780"/>
<gene>
    <name evidence="3" type="primary">LOC108562780</name>
</gene>
<feature type="compositionally biased region" description="Basic and acidic residues" evidence="1">
    <location>
        <begin position="146"/>
        <end position="159"/>
    </location>
</feature>
<proteinExistence type="predicted"/>
<feature type="region of interest" description="Disordered" evidence="1">
    <location>
        <begin position="122"/>
        <end position="170"/>
    </location>
</feature>
<keyword evidence="2" id="KW-1185">Reference proteome</keyword>
<protein>
    <submittedName>
        <fullName evidence="3">Uncharacterized protein LOC108562780 isoform X1</fullName>
    </submittedName>
</protein>
<reference evidence="3" key="1">
    <citation type="submission" date="2025-08" db="UniProtKB">
        <authorList>
            <consortium name="RefSeq"/>
        </authorList>
    </citation>
    <scope>IDENTIFICATION</scope>
    <source>
        <tissue evidence="3">Whole Larva</tissue>
    </source>
</reference>
<dbReference type="Proteomes" id="UP000695000">
    <property type="component" value="Unplaced"/>
</dbReference>
<accession>A0ABM1MQ50</accession>
<feature type="region of interest" description="Disordered" evidence="1">
    <location>
        <begin position="193"/>
        <end position="224"/>
    </location>
</feature>
<sequence length="224" mass="26161">MYPVSFPINNYGMHGFYQHMVQHSFVGNEQIYPQMVQIDQPRVALEDSNSEFVDTSKEFENMIYNEFYGPPGMRATQPKEKQNPLDRYFALKNLLVFTGDPASPASVKIKRKRAIQEEMDKVSEILRRGPPKDEFPPWSKSNKPNKIYEKEKKDRERQYSQKNKRPGFNIQLSTHVADNNRAVTSKKVYYAFPNSSHTHVVPNDTGRRVNTKNRQSMPKARYPK</sequence>
<evidence type="ECO:0000313" key="3">
    <source>
        <dbReference type="RefSeq" id="XP_017776700.1"/>
    </source>
</evidence>